<evidence type="ECO:0000313" key="3">
    <source>
        <dbReference type="Proteomes" id="UP000688137"/>
    </source>
</evidence>
<dbReference type="Proteomes" id="UP000688137">
    <property type="component" value="Unassembled WGS sequence"/>
</dbReference>
<evidence type="ECO:0000256" key="1">
    <source>
        <dbReference type="SAM" id="MobiDB-lite"/>
    </source>
</evidence>
<comment type="caution">
    <text evidence="2">The sequence shown here is derived from an EMBL/GenBank/DDBJ whole genome shotgun (WGS) entry which is preliminary data.</text>
</comment>
<dbReference type="OMA" id="ENHFECF"/>
<name>A0A8S1KWX6_PARPR</name>
<dbReference type="EMBL" id="CAJJDM010000023">
    <property type="protein sequence ID" value="CAD8057176.1"/>
    <property type="molecule type" value="Genomic_DNA"/>
</dbReference>
<organism evidence="2 3">
    <name type="scientific">Paramecium primaurelia</name>
    <dbReference type="NCBI Taxonomy" id="5886"/>
    <lineage>
        <taxon>Eukaryota</taxon>
        <taxon>Sar</taxon>
        <taxon>Alveolata</taxon>
        <taxon>Ciliophora</taxon>
        <taxon>Intramacronucleata</taxon>
        <taxon>Oligohymenophorea</taxon>
        <taxon>Peniculida</taxon>
        <taxon>Parameciidae</taxon>
        <taxon>Paramecium</taxon>
    </lineage>
</organism>
<gene>
    <name evidence="2" type="ORF">PPRIM_AZ9-3.1.T0250304</name>
</gene>
<dbReference type="AlphaFoldDB" id="A0A8S1KWX6"/>
<sequence>MNYQKFRQNVDFYLKSQKEKLESPKEKSFVSPIRIKTQQSNQEQENKKKPIAIQNMMERINKVILDQRVKSPITTQRNVGQKNKENHFECFLKRQSFLTNYYKHK</sequence>
<proteinExistence type="predicted"/>
<accession>A0A8S1KWX6</accession>
<feature type="region of interest" description="Disordered" evidence="1">
    <location>
        <begin position="23"/>
        <end position="48"/>
    </location>
</feature>
<reference evidence="2" key="1">
    <citation type="submission" date="2021-01" db="EMBL/GenBank/DDBJ databases">
        <authorList>
            <consortium name="Genoscope - CEA"/>
            <person name="William W."/>
        </authorList>
    </citation>
    <scope>NUCLEOTIDE SEQUENCE</scope>
</reference>
<keyword evidence="3" id="KW-1185">Reference proteome</keyword>
<protein>
    <submittedName>
        <fullName evidence="2">Uncharacterized protein</fullName>
    </submittedName>
</protein>
<evidence type="ECO:0000313" key="2">
    <source>
        <dbReference type="EMBL" id="CAD8057176.1"/>
    </source>
</evidence>